<keyword evidence="5" id="KW-0411">Iron-sulfur</keyword>
<accession>A0A429G464</accession>
<reference evidence="8 9" key="1">
    <citation type="submission" date="2018-10" db="EMBL/GenBank/DDBJ databases">
        <title>Co-occurring genomic capacity for anaerobic methane metabolism and dissimilatory sulfite reduction discovered in the Korarchaeota.</title>
        <authorList>
            <person name="Mckay L.J."/>
            <person name="Dlakic M."/>
            <person name="Fields M.W."/>
            <person name="Delmont T.O."/>
            <person name="Eren A.M."/>
            <person name="Jay Z.J."/>
            <person name="Klingelsmith K.B."/>
            <person name="Rusch D.B."/>
            <person name="Inskeep W.P."/>
        </authorList>
    </citation>
    <scope>NUCLEOTIDE SEQUENCE [LARGE SCALE GENOMIC DNA]</scope>
    <source>
        <strain evidence="8 9">WS</strain>
    </source>
</reference>
<evidence type="ECO:0000256" key="1">
    <source>
        <dbReference type="ARBA" id="ARBA00008876"/>
    </source>
</evidence>
<evidence type="ECO:0000313" key="8">
    <source>
        <dbReference type="EMBL" id="RSN68641.1"/>
    </source>
</evidence>
<protein>
    <submittedName>
        <fullName evidence="8">Fumarate hydratase</fullName>
    </submittedName>
</protein>
<dbReference type="PANTHER" id="PTHR30389:SF17">
    <property type="entry name" value="L(+)-TARTRATE DEHYDRATASE SUBUNIT ALPHA-RELATED"/>
    <property type="match status" value="1"/>
</dbReference>
<keyword evidence="2" id="KW-0004">4Fe-4S</keyword>
<evidence type="ECO:0000313" key="9">
    <source>
        <dbReference type="Proteomes" id="UP000278149"/>
    </source>
</evidence>
<dbReference type="InterPro" id="IPR051208">
    <property type="entry name" value="Class-I_Fumarase/Tartrate_DH"/>
</dbReference>
<keyword evidence="6" id="KW-0456">Lyase</keyword>
<evidence type="ECO:0000259" key="7">
    <source>
        <dbReference type="Pfam" id="PF05681"/>
    </source>
</evidence>
<proteinExistence type="inferred from homology"/>
<keyword evidence="4" id="KW-0408">Iron</keyword>
<comment type="similarity">
    <text evidence="1">Belongs to the class-I fumarase family.</text>
</comment>
<organism evidence="8 9">
    <name type="scientific">Candidatus Korarchaeum cryptofilum</name>
    <dbReference type="NCBI Taxonomy" id="498846"/>
    <lineage>
        <taxon>Archaea</taxon>
        <taxon>Thermoproteota</taxon>
        <taxon>Candidatus Korarchaeia</taxon>
        <taxon>Candidatus Korarchaeales</taxon>
        <taxon>Candidatus Korarchaeaceae</taxon>
        <taxon>Candidatus Korarchaeum</taxon>
    </lineage>
</organism>
<dbReference type="Pfam" id="PF05681">
    <property type="entry name" value="Fumerase"/>
    <property type="match status" value="1"/>
</dbReference>
<evidence type="ECO:0000256" key="3">
    <source>
        <dbReference type="ARBA" id="ARBA00022723"/>
    </source>
</evidence>
<dbReference type="RefSeq" id="WP_125741888.1">
    <property type="nucleotide sequence ID" value="NZ_RCOR01000026.1"/>
</dbReference>
<evidence type="ECO:0000256" key="2">
    <source>
        <dbReference type="ARBA" id="ARBA00022485"/>
    </source>
</evidence>
<sequence>MGDLRGSIIDGIVKMMREAAFNVPKDVKDALIKAYESEDNPVARANLEAILKNIDASGKLKMPMCQDTGTPTFFIELGDDFPLRSEVKSVIEKAVRRATAEIPLRPNTVNPWTGENPGDNTGRHVPIIHLDLVPGDQMRVLFLAKGGGSENTSKIYMLSPVLGIKGIKKAVIDAMIDAGPMPCPPIIVGVGVGGSADLAIKLAKKATFRRLNEPNPDPKLNELENELLEMINSLGIGPMGLGGKTYALGVKVEWAHKHPASLPVGISTQCWAFRRAEGIFDKNGNLKIVLPP</sequence>
<dbReference type="AlphaFoldDB" id="A0A429G464"/>
<evidence type="ECO:0000256" key="6">
    <source>
        <dbReference type="ARBA" id="ARBA00023239"/>
    </source>
</evidence>
<evidence type="ECO:0000256" key="5">
    <source>
        <dbReference type="ARBA" id="ARBA00023014"/>
    </source>
</evidence>
<dbReference type="PANTHER" id="PTHR30389">
    <property type="entry name" value="FUMARATE HYDRATASE-RELATED"/>
    <property type="match status" value="1"/>
</dbReference>
<dbReference type="InterPro" id="IPR004646">
    <property type="entry name" value="Fe-S_hydro-lyase_TtdA-typ_cat"/>
</dbReference>
<dbReference type="GO" id="GO:0016829">
    <property type="term" value="F:lyase activity"/>
    <property type="evidence" value="ECO:0007669"/>
    <property type="project" value="UniProtKB-KW"/>
</dbReference>
<keyword evidence="3" id="KW-0479">Metal-binding</keyword>
<dbReference type="NCBIfam" id="NF004885">
    <property type="entry name" value="PRK06246.1"/>
    <property type="match status" value="1"/>
</dbReference>
<dbReference type="NCBIfam" id="TIGR00722">
    <property type="entry name" value="ttdA_fumA_fumB"/>
    <property type="match status" value="1"/>
</dbReference>
<dbReference type="Proteomes" id="UP000278149">
    <property type="component" value="Unassembled WGS sequence"/>
</dbReference>
<gene>
    <name evidence="8" type="ORF">D9Q81_05590</name>
</gene>
<dbReference type="GO" id="GO:0051539">
    <property type="term" value="F:4 iron, 4 sulfur cluster binding"/>
    <property type="evidence" value="ECO:0007669"/>
    <property type="project" value="UniProtKB-KW"/>
</dbReference>
<feature type="domain" description="Fe-S hydro-lyase tartrate dehydratase alpha-type catalytic" evidence="7">
    <location>
        <begin position="12"/>
        <end position="277"/>
    </location>
</feature>
<name>A0A429G464_9CREN</name>
<comment type="caution">
    <text evidence="8">The sequence shown here is derived from an EMBL/GenBank/DDBJ whole genome shotgun (WGS) entry which is preliminary data.</text>
</comment>
<evidence type="ECO:0000256" key="4">
    <source>
        <dbReference type="ARBA" id="ARBA00023004"/>
    </source>
</evidence>
<dbReference type="EMBL" id="RCOR01000026">
    <property type="protein sequence ID" value="RSN68641.1"/>
    <property type="molecule type" value="Genomic_DNA"/>
</dbReference>
<dbReference type="GO" id="GO:0046872">
    <property type="term" value="F:metal ion binding"/>
    <property type="evidence" value="ECO:0007669"/>
    <property type="project" value="UniProtKB-KW"/>
</dbReference>